<evidence type="ECO:0000256" key="5">
    <source>
        <dbReference type="ARBA" id="ARBA00022801"/>
    </source>
</evidence>
<dbReference type="GO" id="GO:0052689">
    <property type="term" value="F:carboxylic ester hydrolase activity"/>
    <property type="evidence" value="ECO:0007669"/>
    <property type="project" value="UniProtKB-KW"/>
</dbReference>
<dbReference type="Pfam" id="PF07519">
    <property type="entry name" value="Tannase"/>
    <property type="match status" value="1"/>
</dbReference>
<proteinExistence type="inferred from homology"/>
<evidence type="ECO:0000313" key="8">
    <source>
        <dbReference type="EMBL" id="MBA0086470.1"/>
    </source>
</evidence>
<name>A0A7V8NSK6_9BACT</name>
<dbReference type="AlphaFoldDB" id="A0A7V8NSK6"/>
<gene>
    <name evidence="8" type="ORF">HRJ53_15935</name>
</gene>
<keyword evidence="6" id="KW-0106">Calcium</keyword>
<evidence type="ECO:0000256" key="1">
    <source>
        <dbReference type="ARBA" id="ARBA00006249"/>
    </source>
</evidence>
<evidence type="ECO:0000256" key="4">
    <source>
        <dbReference type="ARBA" id="ARBA00022729"/>
    </source>
</evidence>
<evidence type="ECO:0000256" key="6">
    <source>
        <dbReference type="ARBA" id="ARBA00022837"/>
    </source>
</evidence>
<evidence type="ECO:0000256" key="7">
    <source>
        <dbReference type="ARBA" id="ARBA00023157"/>
    </source>
</evidence>
<dbReference type="InterPro" id="IPR029058">
    <property type="entry name" value="AB_hydrolase_fold"/>
</dbReference>
<feature type="non-terminal residue" evidence="8">
    <location>
        <position position="1"/>
    </location>
</feature>
<reference evidence="8" key="1">
    <citation type="submission" date="2020-06" db="EMBL/GenBank/DDBJ databases">
        <title>Legume-microbial interactions unlock mineral nutrients during tropical forest succession.</title>
        <authorList>
            <person name="Epihov D.Z."/>
        </authorList>
    </citation>
    <scope>NUCLEOTIDE SEQUENCE [LARGE SCALE GENOMIC DNA]</scope>
    <source>
        <strain evidence="8">Pan2503</strain>
    </source>
</reference>
<keyword evidence="3" id="KW-0479">Metal-binding</keyword>
<sequence length="147" mass="15991">RDTLAADKRDDGVINAIDPDLSKFKGRSGKLLMYHGWNDTAIAPENSINYHASVLKKMGSKQDDWFRLFMVPGMQHCGGGPGANQVNWMAALERWRESGAAPDKITAAHVTGTAVDRTRPLCPYPQVATYKGVGSINDAANFACKTP</sequence>
<keyword evidence="4" id="KW-0732">Signal</keyword>
<evidence type="ECO:0000256" key="3">
    <source>
        <dbReference type="ARBA" id="ARBA00022723"/>
    </source>
</evidence>
<organism evidence="8 9">
    <name type="scientific">Candidatus Acidiferrum panamense</name>
    <dbReference type="NCBI Taxonomy" id="2741543"/>
    <lineage>
        <taxon>Bacteria</taxon>
        <taxon>Pseudomonadati</taxon>
        <taxon>Acidobacteriota</taxon>
        <taxon>Terriglobia</taxon>
        <taxon>Candidatus Acidiferrales</taxon>
        <taxon>Candidatus Acidiferrum</taxon>
    </lineage>
</organism>
<keyword evidence="2" id="KW-0719">Serine esterase</keyword>
<dbReference type="SUPFAM" id="SSF53474">
    <property type="entry name" value="alpha/beta-Hydrolases"/>
    <property type="match status" value="1"/>
</dbReference>
<dbReference type="PANTHER" id="PTHR33938">
    <property type="entry name" value="FERULOYL ESTERASE B-RELATED"/>
    <property type="match status" value="1"/>
</dbReference>
<evidence type="ECO:0000256" key="2">
    <source>
        <dbReference type="ARBA" id="ARBA00022487"/>
    </source>
</evidence>
<comment type="caution">
    <text evidence="8">The sequence shown here is derived from an EMBL/GenBank/DDBJ whole genome shotgun (WGS) entry which is preliminary data.</text>
</comment>
<keyword evidence="9" id="KW-1185">Reference proteome</keyword>
<dbReference type="PANTHER" id="PTHR33938:SF15">
    <property type="entry name" value="FERULOYL ESTERASE B-RELATED"/>
    <property type="match status" value="1"/>
</dbReference>
<comment type="similarity">
    <text evidence="1">Belongs to the tannase family.</text>
</comment>
<dbReference type="GO" id="GO:0046872">
    <property type="term" value="F:metal ion binding"/>
    <property type="evidence" value="ECO:0007669"/>
    <property type="project" value="UniProtKB-KW"/>
</dbReference>
<dbReference type="EMBL" id="JACDQQ010001529">
    <property type="protein sequence ID" value="MBA0086470.1"/>
    <property type="molecule type" value="Genomic_DNA"/>
</dbReference>
<keyword evidence="7" id="KW-1015">Disulfide bond</keyword>
<accession>A0A7V8NSK6</accession>
<evidence type="ECO:0000313" key="9">
    <source>
        <dbReference type="Proteomes" id="UP000567293"/>
    </source>
</evidence>
<dbReference type="Proteomes" id="UP000567293">
    <property type="component" value="Unassembled WGS sequence"/>
</dbReference>
<keyword evidence="5 8" id="KW-0378">Hydrolase</keyword>
<dbReference type="InterPro" id="IPR011118">
    <property type="entry name" value="Tannase/feruloyl_esterase"/>
</dbReference>
<protein>
    <submittedName>
        <fullName evidence="8">Tannase/feruloyl esterase family alpha/beta hydrolase</fullName>
    </submittedName>
</protein>